<dbReference type="Gene3D" id="2.40.50.1060">
    <property type="match status" value="1"/>
</dbReference>
<dbReference type="STRING" id="402676.B6JYA1"/>
<dbReference type="GO" id="GO:0005736">
    <property type="term" value="C:RNA polymerase I complex"/>
    <property type="evidence" value="ECO:0000318"/>
    <property type="project" value="GO_Central"/>
</dbReference>
<comment type="subcellular location">
    <subcellularLocation>
        <location evidence="1">Nucleus</location>
        <location evidence="1">Nucleolus</location>
    </subcellularLocation>
</comment>
<sequence length="173" mass="19366">MSQLSLYKQNVELYLSIPPSHSREPLTAVQEHMDSLILSKLPQVKGIVLAYENVKFLEKAAKIMYDSPFSFVWVSVDVLLFSPEKDDRLEGQVNLVSPSHIGLLVMGIFNASIPRECIPSTWSFIEPSTTEEQGKWKTDEGEIVEPGSKLKFRVNGLHWEAGVTLVHGNLIAS</sequence>
<dbReference type="RefSeq" id="XP_002172812.1">
    <property type="nucleotide sequence ID" value="XM_002172776.2"/>
</dbReference>
<comment type="similarity">
    <text evidence="2">Belongs to the eukaryotic RPA43 RNA polymerase subunit family.</text>
</comment>
<evidence type="ECO:0000256" key="7">
    <source>
        <dbReference type="RuleBase" id="RU369086"/>
    </source>
</evidence>
<dbReference type="InterPro" id="IPR041178">
    <property type="entry name" value="RPA43_OB"/>
</dbReference>
<dbReference type="Pfam" id="PF03876">
    <property type="entry name" value="SHS2_Rpb7-N"/>
    <property type="match status" value="1"/>
</dbReference>
<feature type="domain" description="RNA polymerase Rpb7-like N-terminal" evidence="8">
    <location>
        <begin position="12"/>
        <end position="68"/>
    </location>
</feature>
<protein>
    <recommendedName>
        <fullName evidence="7">DNA-directed RNA polymerase subunit</fullName>
    </recommendedName>
</protein>
<dbReference type="eggNOG" id="KOG4134">
    <property type="taxonomic scope" value="Eukaryota"/>
</dbReference>
<keyword evidence="4" id="KW-0597">Phosphoprotein</keyword>
<dbReference type="InterPro" id="IPR045113">
    <property type="entry name" value="Rpb7-like"/>
</dbReference>
<organism evidence="10 12">
    <name type="scientific">Schizosaccharomyces japonicus (strain yFS275 / FY16936)</name>
    <name type="common">Fission yeast</name>
    <dbReference type="NCBI Taxonomy" id="402676"/>
    <lineage>
        <taxon>Eukaryota</taxon>
        <taxon>Fungi</taxon>
        <taxon>Dikarya</taxon>
        <taxon>Ascomycota</taxon>
        <taxon>Taphrinomycotina</taxon>
        <taxon>Schizosaccharomycetes</taxon>
        <taxon>Schizosaccharomycetales</taxon>
        <taxon>Schizosaccharomycetaceae</taxon>
        <taxon>Schizosaccharomyces</taxon>
    </lineage>
</organism>
<dbReference type="PANTHER" id="PTHR12709:SF5">
    <property type="entry name" value="DNA-DIRECTED RNA POLYMERASE I SUBUNIT RPA43"/>
    <property type="match status" value="1"/>
</dbReference>
<gene>
    <name evidence="11" type="primary">rpa43</name>
    <name evidence="10" type="ORF">SJAG_01562</name>
</gene>
<dbReference type="OrthoDB" id="10250504at2759"/>
<feature type="domain" description="RPA43 OB" evidence="9">
    <location>
        <begin position="83"/>
        <end position="140"/>
    </location>
</feature>
<evidence type="ECO:0000313" key="11">
    <source>
        <dbReference type="JaponicusDB" id="SJAG_01562"/>
    </source>
</evidence>
<dbReference type="Proteomes" id="UP000001744">
    <property type="component" value="Unassembled WGS sequence"/>
</dbReference>
<comment type="function">
    <text evidence="7">DNA-dependent RNA polymerase which catalyzes the transcription of DNA into RNA using the four ribonucleoside triphosphates as substrates.</text>
</comment>
<proteinExistence type="inferred from homology"/>
<dbReference type="AlphaFoldDB" id="B6JYA1"/>
<evidence type="ECO:0000313" key="10">
    <source>
        <dbReference type="EMBL" id="EEB06519.1"/>
    </source>
</evidence>
<reference evidence="10 12" key="1">
    <citation type="journal article" date="2011" name="Science">
        <title>Comparative functional genomics of the fission yeasts.</title>
        <authorList>
            <person name="Rhind N."/>
            <person name="Chen Z."/>
            <person name="Yassour M."/>
            <person name="Thompson D.A."/>
            <person name="Haas B.J."/>
            <person name="Habib N."/>
            <person name="Wapinski I."/>
            <person name="Roy S."/>
            <person name="Lin M.F."/>
            <person name="Heiman D.I."/>
            <person name="Young S.K."/>
            <person name="Furuya K."/>
            <person name="Guo Y."/>
            <person name="Pidoux A."/>
            <person name="Chen H.M."/>
            <person name="Robbertse B."/>
            <person name="Goldberg J.M."/>
            <person name="Aoki K."/>
            <person name="Bayne E.H."/>
            <person name="Berlin A.M."/>
            <person name="Desjardins C.A."/>
            <person name="Dobbs E."/>
            <person name="Dukaj L."/>
            <person name="Fan L."/>
            <person name="FitzGerald M.G."/>
            <person name="French C."/>
            <person name="Gujja S."/>
            <person name="Hansen K."/>
            <person name="Keifenheim D."/>
            <person name="Levin J.Z."/>
            <person name="Mosher R.A."/>
            <person name="Mueller C.A."/>
            <person name="Pfiffner J."/>
            <person name="Priest M."/>
            <person name="Russ C."/>
            <person name="Smialowska A."/>
            <person name="Swoboda P."/>
            <person name="Sykes S.M."/>
            <person name="Vaughn M."/>
            <person name="Vengrova S."/>
            <person name="Yoder R."/>
            <person name="Zeng Q."/>
            <person name="Allshire R."/>
            <person name="Baulcombe D."/>
            <person name="Birren B.W."/>
            <person name="Brown W."/>
            <person name="Ekwall K."/>
            <person name="Kellis M."/>
            <person name="Leatherwood J."/>
            <person name="Levin H."/>
            <person name="Margalit H."/>
            <person name="Martienssen R."/>
            <person name="Nieduszynski C.A."/>
            <person name="Spatafora J.W."/>
            <person name="Friedman N."/>
            <person name="Dalgaard J.Z."/>
            <person name="Baumann P."/>
            <person name="Niki H."/>
            <person name="Regev A."/>
            <person name="Nusbaum C."/>
        </authorList>
    </citation>
    <scope>NUCLEOTIDE SEQUENCE [LARGE SCALE GENOMIC DNA]</scope>
    <source>
        <strain evidence="12">yFS275 / FY16936</strain>
    </source>
</reference>
<dbReference type="JaponicusDB" id="SJAG_01562">
    <property type="gene designation" value="rpa43"/>
</dbReference>
<dbReference type="FunFam" id="3.30.1490.120:FF:000004">
    <property type="entry name" value="RNA polymerase I subunit Rpa43"/>
    <property type="match status" value="1"/>
</dbReference>
<dbReference type="InterPro" id="IPR005576">
    <property type="entry name" value="Rpb7-like_N"/>
</dbReference>
<dbReference type="HOGENOM" id="CLU_105516_0_0_1"/>
<dbReference type="InterPro" id="IPR036898">
    <property type="entry name" value="RNA_pol_Rpb7-like_N_sf"/>
</dbReference>
<evidence type="ECO:0000256" key="3">
    <source>
        <dbReference type="ARBA" id="ARBA00022478"/>
    </source>
</evidence>
<dbReference type="GO" id="GO:0006361">
    <property type="term" value="P:transcription initiation at RNA polymerase I promoter"/>
    <property type="evidence" value="ECO:0007669"/>
    <property type="project" value="EnsemblFungi"/>
</dbReference>
<keyword evidence="6 7" id="KW-0539">Nucleus</keyword>
<dbReference type="GO" id="GO:0006362">
    <property type="term" value="P:transcription elongation by RNA polymerase I"/>
    <property type="evidence" value="ECO:0000318"/>
    <property type="project" value="GO_Central"/>
</dbReference>
<dbReference type="GeneID" id="7048746"/>
<dbReference type="VEuPathDB" id="FungiDB:SJAG_01562"/>
<evidence type="ECO:0000259" key="9">
    <source>
        <dbReference type="Pfam" id="PF17875"/>
    </source>
</evidence>
<keyword evidence="3 7" id="KW-0240">DNA-directed RNA polymerase</keyword>
<evidence type="ECO:0000256" key="2">
    <source>
        <dbReference type="ARBA" id="ARBA00005930"/>
    </source>
</evidence>
<dbReference type="EMBL" id="KE651168">
    <property type="protein sequence ID" value="EEB06519.1"/>
    <property type="molecule type" value="Genomic_DNA"/>
</dbReference>
<dbReference type="Pfam" id="PF17875">
    <property type="entry name" value="RPA43_OB"/>
    <property type="match status" value="1"/>
</dbReference>
<dbReference type="PANTHER" id="PTHR12709">
    <property type="entry name" value="DNA-DIRECTED RNA POLYMERASE II, III"/>
    <property type="match status" value="1"/>
</dbReference>
<evidence type="ECO:0000313" key="12">
    <source>
        <dbReference type="Proteomes" id="UP000001744"/>
    </source>
</evidence>
<dbReference type="OMA" id="SKMPRIN"/>
<keyword evidence="12" id="KW-1185">Reference proteome</keyword>
<keyword evidence="5 7" id="KW-0804">Transcription</keyword>
<accession>B6JYA1</accession>
<evidence type="ECO:0000256" key="5">
    <source>
        <dbReference type="ARBA" id="ARBA00023163"/>
    </source>
</evidence>
<evidence type="ECO:0000256" key="4">
    <source>
        <dbReference type="ARBA" id="ARBA00022553"/>
    </source>
</evidence>
<name>B6JYA1_SCHJY</name>
<evidence type="ECO:0000256" key="6">
    <source>
        <dbReference type="ARBA" id="ARBA00023242"/>
    </source>
</evidence>
<dbReference type="Gene3D" id="3.30.1490.120">
    <property type="entry name" value="RNA polymerase Rpb7-like, N-terminal domain"/>
    <property type="match status" value="1"/>
</dbReference>
<evidence type="ECO:0000256" key="1">
    <source>
        <dbReference type="ARBA" id="ARBA00004604"/>
    </source>
</evidence>
<evidence type="ECO:0000259" key="8">
    <source>
        <dbReference type="Pfam" id="PF03876"/>
    </source>
</evidence>